<evidence type="ECO:0000313" key="4">
    <source>
        <dbReference type="Proteomes" id="UP000286045"/>
    </source>
</evidence>
<dbReference type="EMBL" id="RYZI01000058">
    <property type="protein sequence ID" value="RWA12168.1"/>
    <property type="molecule type" value="Genomic_DNA"/>
</dbReference>
<protein>
    <submittedName>
        <fullName evidence="3">Uncharacterized protein</fullName>
    </submittedName>
</protein>
<name>A0A439DCT8_9PEZI</name>
<keyword evidence="4" id="KW-1185">Reference proteome</keyword>
<dbReference type="AlphaFoldDB" id="A0A439DCT8"/>
<feature type="region of interest" description="Disordered" evidence="1">
    <location>
        <begin position="128"/>
        <end position="156"/>
    </location>
</feature>
<proteinExistence type="predicted"/>
<evidence type="ECO:0000313" key="3">
    <source>
        <dbReference type="EMBL" id="RWA12168.1"/>
    </source>
</evidence>
<accession>A0A439DCT8</accession>
<evidence type="ECO:0000256" key="1">
    <source>
        <dbReference type="SAM" id="MobiDB-lite"/>
    </source>
</evidence>
<sequence length="265" mass="30001">MRKLSRLESPPELTNALCFLCVSRAVAETAERDRNAYITGFEQDLAKWADILPGIKKICSLIWKIRWDAIPRLQPHFSTKLKQLRKSVAELLMRANTILGLKPHGADQEHPGKLEIQSQQRRANIEYGSLATESPDPPPTTARQKKPPDRDPHQDKPLPFTAMVTLVKSIVFALVVHFILSLYILTPTGVMLPNPWQNRPSQDATDFQATPLETYQPSYSGTSTQPCPSTDLIMLDGELPQTVNLRELELTPRAHFHYPYLSWSI</sequence>
<keyword evidence="2" id="KW-0472">Membrane</keyword>
<dbReference type="Proteomes" id="UP000286045">
    <property type="component" value="Unassembled WGS sequence"/>
</dbReference>
<keyword evidence="2" id="KW-0812">Transmembrane</keyword>
<evidence type="ECO:0000256" key="2">
    <source>
        <dbReference type="SAM" id="Phobius"/>
    </source>
</evidence>
<reference evidence="3 4" key="1">
    <citation type="submission" date="2018-12" db="EMBL/GenBank/DDBJ databases">
        <title>Draft genome sequence of Xylaria grammica IHI A82.</title>
        <authorList>
            <person name="Buettner E."/>
            <person name="Kellner H."/>
        </authorList>
    </citation>
    <scope>NUCLEOTIDE SEQUENCE [LARGE SCALE GENOMIC DNA]</scope>
    <source>
        <strain evidence="3 4">IHI A82</strain>
    </source>
</reference>
<organism evidence="3 4">
    <name type="scientific">Xylaria grammica</name>
    <dbReference type="NCBI Taxonomy" id="363999"/>
    <lineage>
        <taxon>Eukaryota</taxon>
        <taxon>Fungi</taxon>
        <taxon>Dikarya</taxon>
        <taxon>Ascomycota</taxon>
        <taxon>Pezizomycotina</taxon>
        <taxon>Sordariomycetes</taxon>
        <taxon>Xylariomycetidae</taxon>
        <taxon>Xylariales</taxon>
        <taxon>Xylariaceae</taxon>
        <taxon>Xylaria</taxon>
    </lineage>
</organism>
<comment type="caution">
    <text evidence="3">The sequence shown here is derived from an EMBL/GenBank/DDBJ whole genome shotgun (WGS) entry which is preliminary data.</text>
</comment>
<feature type="transmembrane region" description="Helical" evidence="2">
    <location>
        <begin position="160"/>
        <end position="185"/>
    </location>
</feature>
<gene>
    <name evidence="3" type="ORF">EKO27_g2926</name>
</gene>
<keyword evidence="2" id="KW-1133">Transmembrane helix</keyword>
<feature type="compositionally biased region" description="Basic and acidic residues" evidence="1">
    <location>
        <begin position="146"/>
        <end position="156"/>
    </location>
</feature>